<dbReference type="GO" id="GO:0016627">
    <property type="term" value="F:oxidoreductase activity, acting on the CH-CH group of donors"/>
    <property type="evidence" value="ECO:0007669"/>
    <property type="project" value="InterPro"/>
</dbReference>
<dbReference type="PANTHER" id="PTHR10556">
    <property type="entry name" value="3-OXO-5-ALPHA-STEROID 4-DEHYDROGENASE"/>
    <property type="match status" value="1"/>
</dbReference>
<comment type="similarity">
    <text evidence="2">Belongs to the steroid 5-alpha reductase family.</text>
</comment>
<comment type="subcellular location">
    <subcellularLocation>
        <location evidence="1">Membrane</location>
        <topology evidence="1">Multi-pass membrane protein</topology>
    </subcellularLocation>
</comment>
<keyword evidence="5 7" id="KW-0472">Membrane</keyword>
<organism evidence="9 10">
    <name type="scientific">Trema orientale</name>
    <name type="common">Charcoal tree</name>
    <name type="synonym">Celtis orientalis</name>
    <dbReference type="NCBI Taxonomy" id="63057"/>
    <lineage>
        <taxon>Eukaryota</taxon>
        <taxon>Viridiplantae</taxon>
        <taxon>Streptophyta</taxon>
        <taxon>Embryophyta</taxon>
        <taxon>Tracheophyta</taxon>
        <taxon>Spermatophyta</taxon>
        <taxon>Magnoliopsida</taxon>
        <taxon>eudicotyledons</taxon>
        <taxon>Gunneridae</taxon>
        <taxon>Pentapetalae</taxon>
        <taxon>rosids</taxon>
        <taxon>fabids</taxon>
        <taxon>Rosales</taxon>
        <taxon>Cannabaceae</taxon>
        <taxon>Trema</taxon>
    </lineage>
</organism>
<dbReference type="GO" id="GO:0016020">
    <property type="term" value="C:membrane"/>
    <property type="evidence" value="ECO:0007669"/>
    <property type="project" value="UniProtKB-SubCell"/>
</dbReference>
<gene>
    <name evidence="9" type="ORF">TorRG33x02_140060</name>
</gene>
<accession>A0A2P5EX97</accession>
<dbReference type="OrthoDB" id="5788137at2759"/>
<dbReference type="GO" id="GO:0016132">
    <property type="term" value="P:brassinosteroid biosynthetic process"/>
    <property type="evidence" value="ECO:0007669"/>
    <property type="project" value="TreeGrafter"/>
</dbReference>
<feature type="domain" description="3-oxo-5-alpha-steroid 4-dehydrogenase C-terminal" evidence="8">
    <location>
        <begin position="29"/>
        <end position="87"/>
    </location>
</feature>
<dbReference type="AlphaFoldDB" id="A0A2P5EX97"/>
<dbReference type="Proteomes" id="UP000237000">
    <property type="component" value="Unassembled WGS sequence"/>
</dbReference>
<evidence type="ECO:0000256" key="3">
    <source>
        <dbReference type="ARBA" id="ARBA00022692"/>
    </source>
</evidence>
<dbReference type="EMBL" id="JXTC01000086">
    <property type="protein sequence ID" value="PON90156.1"/>
    <property type="molecule type" value="Genomic_DNA"/>
</dbReference>
<reference evidence="10" key="1">
    <citation type="submission" date="2016-06" db="EMBL/GenBank/DDBJ databases">
        <title>Parallel loss of symbiosis genes in relatives of nitrogen-fixing non-legume Parasponia.</title>
        <authorList>
            <person name="Van Velzen R."/>
            <person name="Holmer R."/>
            <person name="Bu F."/>
            <person name="Rutten L."/>
            <person name="Van Zeijl A."/>
            <person name="Liu W."/>
            <person name="Santuari L."/>
            <person name="Cao Q."/>
            <person name="Sharma T."/>
            <person name="Shen D."/>
            <person name="Roswanjaya Y."/>
            <person name="Wardhani T."/>
            <person name="Kalhor M.S."/>
            <person name="Jansen J."/>
            <person name="Van den Hoogen J."/>
            <person name="Gungor B."/>
            <person name="Hartog M."/>
            <person name="Hontelez J."/>
            <person name="Verver J."/>
            <person name="Yang W.-C."/>
            <person name="Schijlen E."/>
            <person name="Repin R."/>
            <person name="Schilthuizen M."/>
            <person name="Schranz E."/>
            <person name="Heidstra R."/>
            <person name="Miyata K."/>
            <person name="Fedorova E."/>
            <person name="Kohlen W."/>
            <person name="Bisseling T."/>
            <person name="Smit S."/>
            <person name="Geurts R."/>
        </authorList>
    </citation>
    <scope>NUCLEOTIDE SEQUENCE [LARGE SCALE GENOMIC DNA]</scope>
    <source>
        <strain evidence="10">cv. RG33-2</strain>
    </source>
</reference>
<evidence type="ECO:0000256" key="2">
    <source>
        <dbReference type="ARBA" id="ARBA00007742"/>
    </source>
</evidence>
<evidence type="ECO:0000259" key="8">
    <source>
        <dbReference type="Pfam" id="PF02544"/>
    </source>
</evidence>
<dbReference type="InterPro" id="IPR039357">
    <property type="entry name" value="SRD5A/TECR"/>
</dbReference>
<evidence type="ECO:0000313" key="10">
    <source>
        <dbReference type="Proteomes" id="UP000237000"/>
    </source>
</evidence>
<evidence type="ECO:0000256" key="7">
    <source>
        <dbReference type="SAM" id="Phobius"/>
    </source>
</evidence>
<keyword evidence="3 7" id="KW-0812">Transmembrane</keyword>
<protein>
    <recommendedName>
        <fullName evidence="8">3-oxo-5-alpha-steroid 4-dehydrogenase C-terminal domain-containing protein</fullName>
    </recommendedName>
</protein>
<dbReference type="InParanoid" id="A0A2P5EX97"/>
<feature type="transmembrane region" description="Helical" evidence="7">
    <location>
        <begin position="33"/>
        <end position="57"/>
    </location>
</feature>
<dbReference type="Pfam" id="PF02544">
    <property type="entry name" value="Steroid_dh"/>
    <property type="match status" value="1"/>
</dbReference>
<feature type="non-terminal residue" evidence="9">
    <location>
        <position position="1"/>
    </location>
</feature>
<proteinExistence type="inferred from homology"/>
<sequence length="94" mass="10612">DGGEHVVRPGSGPAEGGGRRRVQGAARRECVEWLGLAVMTWTWAGLGFFLAACANLVPQTRATYKWYMEKFGEDYPKTRKAIIPILYWIFFPSF</sequence>
<keyword evidence="4 7" id="KW-1133">Transmembrane helix</keyword>
<keyword evidence="10" id="KW-1185">Reference proteome</keyword>
<dbReference type="PANTHER" id="PTHR10556:SF43">
    <property type="entry name" value="STEROID 5-ALPHA-REDUCTASE DET2"/>
    <property type="match status" value="1"/>
</dbReference>
<name>A0A2P5EX97_TREOI</name>
<evidence type="ECO:0000313" key="9">
    <source>
        <dbReference type="EMBL" id="PON90156.1"/>
    </source>
</evidence>
<dbReference type="STRING" id="63057.A0A2P5EX97"/>
<comment type="caution">
    <text evidence="9">The sequence shown here is derived from an EMBL/GenBank/DDBJ whole genome shotgun (WGS) entry which is preliminary data.</text>
</comment>
<dbReference type="InterPro" id="IPR001104">
    <property type="entry name" value="3-oxo-5_a-steroid_4-DH_C"/>
</dbReference>
<evidence type="ECO:0000256" key="6">
    <source>
        <dbReference type="SAM" id="MobiDB-lite"/>
    </source>
</evidence>
<evidence type="ECO:0000256" key="4">
    <source>
        <dbReference type="ARBA" id="ARBA00022989"/>
    </source>
</evidence>
<evidence type="ECO:0000256" key="1">
    <source>
        <dbReference type="ARBA" id="ARBA00004141"/>
    </source>
</evidence>
<evidence type="ECO:0000256" key="5">
    <source>
        <dbReference type="ARBA" id="ARBA00023136"/>
    </source>
</evidence>
<feature type="region of interest" description="Disordered" evidence="6">
    <location>
        <begin position="1"/>
        <end position="24"/>
    </location>
</feature>